<keyword evidence="3" id="KW-1185">Reference proteome</keyword>
<name>A0AAV4XFH6_CAEEX</name>
<accession>A0AAV4XFH6</accession>
<feature type="non-terminal residue" evidence="2">
    <location>
        <position position="1"/>
    </location>
</feature>
<proteinExistence type="predicted"/>
<comment type="caution">
    <text evidence="2">The sequence shown here is derived from an EMBL/GenBank/DDBJ whole genome shotgun (WGS) entry which is preliminary data.</text>
</comment>
<gene>
    <name evidence="2" type="ORF">CEXT_108551</name>
</gene>
<evidence type="ECO:0000256" key="1">
    <source>
        <dbReference type="SAM" id="MobiDB-lite"/>
    </source>
</evidence>
<feature type="region of interest" description="Disordered" evidence="1">
    <location>
        <begin position="1"/>
        <end position="28"/>
    </location>
</feature>
<dbReference type="AlphaFoldDB" id="A0AAV4XFH6"/>
<reference evidence="2 3" key="1">
    <citation type="submission" date="2021-06" db="EMBL/GenBank/DDBJ databases">
        <title>Caerostris extrusa draft genome.</title>
        <authorList>
            <person name="Kono N."/>
            <person name="Arakawa K."/>
        </authorList>
    </citation>
    <scope>NUCLEOTIDE SEQUENCE [LARGE SCALE GENOMIC DNA]</scope>
</reference>
<evidence type="ECO:0000313" key="3">
    <source>
        <dbReference type="Proteomes" id="UP001054945"/>
    </source>
</evidence>
<dbReference type="EMBL" id="BPLR01017655">
    <property type="protein sequence ID" value="GIY93392.1"/>
    <property type="molecule type" value="Genomic_DNA"/>
</dbReference>
<dbReference type="Proteomes" id="UP001054945">
    <property type="component" value="Unassembled WGS sequence"/>
</dbReference>
<sequence>WNLLSRIVGNPPDDTQGSSFQKRRASRPDGALKEDVLKLSNFSPKWDYGKIHSSRIQNFALLSPKLHVAD</sequence>
<organism evidence="2 3">
    <name type="scientific">Caerostris extrusa</name>
    <name type="common">Bark spider</name>
    <name type="synonym">Caerostris bankana</name>
    <dbReference type="NCBI Taxonomy" id="172846"/>
    <lineage>
        <taxon>Eukaryota</taxon>
        <taxon>Metazoa</taxon>
        <taxon>Ecdysozoa</taxon>
        <taxon>Arthropoda</taxon>
        <taxon>Chelicerata</taxon>
        <taxon>Arachnida</taxon>
        <taxon>Araneae</taxon>
        <taxon>Araneomorphae</taxon>
        <taxon>Entelegynae</taxon>
        <taxon>Araneoidea</taxon>
        <taxon>Araneidae</taxon>
        <taxon>Caerostris</taxon>
    </lineage>
</organism>
<evidence type="ECO:0000313" key="2">
    <source>
        <dbReference type="EMBL" id="GIY93392.1"/>
    </source>
</evidence>
<protein>
    <submittedName>
        <fullName evidence="2">Uncharacterized protein</fullName>
    </submittedName>
</protein>